<sequence>MSASSATSGIPGQTSCYCNHLGVLRTSWTDSNPGRRFIGCHKWQEAHGCGFFVWFDPPMCERSKMVIPGLLRTLRRVEDEAKRAKKMDRRFKTLLMVTWVLCAVVGIWCMI</sequence>
<reference evidence="1 2" key="1">
    <citation type="journal article" date="2021" name="Hortic Res">
        <title>High-quality reference genome and annotation aids understanding of berry development for evergreen blueberry (Vaccinium darrowii).</title>
        <authorList>
            <person name="Yu J."/>
            <person name="Hulse-Kemp A.M."/>
            <person name="Babiker E."/>
            <person name="Staton M."/>
        </authorList>
    </citation>
    <scope>NUCLEOTIDE SEQUENCE [LARGE SCALE GENOMIC DNA]</scope>
    <source>
        <strain evidence="2">cv. NJ 8807/NJ 8810</strain>
        <tissue evidence="1">Young leaf</tissue>
    </source>
</reference>
<gene>
    <name evidence="1" type="ORF">Vadar_005815</name>
</gene>
<keyword evidence="2" id="KW-1185">Reference proteome</keyword>
<name>A0ACB7X893_9ERIC</name>
<comment type="caution">
    <text evidence="1">The sequence shown here is derived from an EMBL/GenBank/DDBJ whole genome shotgun (WGS) entry which is preliminary data.</text>
</comment>
<dbReference type="EMBL" id="CM037156">
    <property type="protein sequence ID" value="KAH7836799.1"/>
    <property type="molecule type" value="Genomic_DNA"/>
</dbReference>
<accession>A0ACB7X893</accession>
<protein>
    <submittedName>
        <fullName evidence="1">Uncharacterized protein</fullName>
    </submittedName>
</protein>
<evidence type="ECO:0000313" key="2">
    <source>
        <dbReference type="Proteomes" id="UP000828048"/>
    </source>
</evidence>
<evidence type="ECO:0000313" key="1">
    <source>
        <dbReference type="EMBL" id="KAH7836799.1"/>
    </source>
</evidence>
<proteinExistence type="predicted"/>
<organism evidence="1 2">
    <name type="scientific">Vaccinium darrowii</name>
    <dbReference type="NCBI Taxonomy" id="229202"/>
    <lineage>
        <taxon>Eukaryota</taxon>
        <taxon>Viridiplantae</taxon>
        <taxon>Streptophyta</taxon>
        <taxon>Embryophyta</taxon>
        <taxon>Tracheophyta</taxon>
        <taxon>Spermatophyta</taxon>
        <taxon>Magnoliopsida</taxon>
        <taxon>eudicotyledons</taxon>
        <taxon>Gunneridae</taxon>
        <taxon>Pentapetalae</taxon>
        <taxon>asterids</taxon>
        <taxon>Ericales</taxon>
        <taxon>Ericaceae</taxon>
        <taxon>Vaccinioideae</taxon>
        <taxon>Vaccinieae</taxon>
        <taxon>Vaccinium</taxon>
    </lineage>
</organism>
<dbReference type="Proteomes" id="UP000828048">
    <property type="component" value="Chromosome 6"/>
</dbReference>